<proteinExistence type="predicted"/>
<organism evidence="2">
    <name type="scientific">uncultured virus</name>
    <dbReference type="NCBI Taxonomy" id="340016"/>
    <lineage>
        <taxon>Viruses</taxon>
        <taxon>environmental samples</taxon>
    </lineage>
</organism>
<reference evidence="2" key="1">
    <citation type="submission" date="2016-05" db="EMBL/GenBank/DDBJ databases">
        <title>Viral Hybridization Blurs Taxonomic Lines in a Wastewater Treatment Plant.</title>
        <authorList>
            <person name="Pearson V.M.M."/>
            <person name="Caudle S.B."/>
            <person name="Rokyta D.R."/>
        </authorList>
    </citation>
    <scope>NUCLEOTIDE SEQUENCE</scope>
    <source>
        <strain evidence="2">Wastewater_Circular_Virus_FL29</strain>
    </source>
</reference>
<sequence>MSPMRQARNTGQGHRPVKPRSLRGVLDARSQCFLTIYEGLTSAFKFGVHLLFVKVQTTMEVGRDGVRVDSQTLEVHAQTTLVHVVERTVGVGGGPHRLEAAQVDHLVDPEDFLASAGRVAITTNDAVPLTDDLEVRIVSDLTQRVGALRGPDHVVRRHGRDVAIHGRQIHEDHANRLGNLNDVGRGDGATNEEVLHENPTPEAGDAARSLGNLVKHNGASSGGDVAGRRHSDSSIASAVVGHTVGRGVERVVFGGATKNHRRTHWHGATTHGLSGPLHSQTILRGRTGSAHPTKLGRTCALASAQKSLAR</sequence>
<dbReference type="EMBL" id="KX259422">
    <property type="protein sequence ID" value="AOV86268.1"/>
    <property type="molecule type" value="Genomic_DNA"/>
</dbReference>
<evidence type="ECO:0000313" key="2">
    <source>
        <dbReference type="EMBL" id="AOV86268.1"/>
    </source>
</evidence>
<evidence type="ECO:0000256" key="1">
    <source>
        <dbReference type="SAM" id="MobiDB-lite"/>
    </source>
</evidence>
<feature type="region of interest" description="Disordered" evidence="1">
    <location>
        <begin position="1"/>
        <end position="21"/>
    </location>
</feature>
<feature type="region of interest" description="Disordered" evidence="1">
    <location>
        <begin position="177"/>
        <end position="207"/>
    </location>
</feature>
<name>A0A1D8MJZ5_9VIRU</name>
<protein>
    <submittedName>
        <fullName evidence="2">Putative capsid</fullName>
    </submittedName>
</protein>
<accession>A0A1D8MJZ5</accession>